<dbReference type="GO" id="GO:0042777">
    <property type="term" value="P:proton motive force-driven plasma membrane ATP synthesis"/>
    <property type="evidence" value="ECO:0007669"/>
    <property type="project" value="TreeGrafter"/>
</dbReference>
<keyword evidence="11 12" id="KW-0066">ATP synthesis</keyword>
<dbReference type="GO" id="GO:0005886">
    <property type="term" value="C:plasma membrane"/>
    <property type="evidence" value="ECO:0007669"/>
    <property type="project" value="UniProtKB-SubCell"/>
</dbReference>
<feature type="transmembrane region" description="Helical" evidence="12">
    <location>
        <begin position="216"/>
        <end position="239"/>
    </location>
</feature>
<keyword evidence="15" id="KW-1185">Reference proteome</keyword>
<name>A0A2T0V3M6_9GAMM</name>
<keyword evidence="3 12" id="KW-0813">Transport</keyword>
<dbReference type="InterPro" id="IPR035908">
    <property type="entry name" value="F0_ATP_A_sf"/>
</dbReference>
<evidence type="ECO:0000256" key="9">
    <source>
        <dbReference type="ARBA" id="ARBA00023065"/>
    </source>
</evidence>
<feature type="transmembrane region" description="Helical" evidence="12">
    <location>
        <begin position="152"/>
        <end position="171"/>
    </location>
</feature>
<proteinExistence type="inferred from homology"/>
<dbReference type="InterPro" id="IPR000568">
    <property type="entry name" value="ATP_synth_F0_asu"/>
</dbReference>
<evidence type="ECO:0000256" key="12">
    <source>
        <dbReference type="HAMAP-Rule" id="MF_01393"/>
    </source>
</evidence>
<comment type="caution">
    <text evidence="14">The sequence shown here is derived from an EMBL/GenBank/DDBJ whole genome shotgun (WGS) entry which is preliminary data.</text>
</comment>
<comment type="function">
    <text evidence="12 13">Key component of the proton channel; it plays a direct role in the translocation of protons across the membrane.</text>
</comment>
<dbReference type="Pfam" id="PF00119">
    <property type="entry name" value="ATP-synt_A"/>
    <property type="match status" value="1"/>
</dbReference>
<evidence type="ECO:0000256" key="4">
    <source>
        <dbReference type="ARBA" id="ARBA00022475"/>
    </source>
</evidence>
<evidence type="ECO:0000313" key="14">
    <source>
        <dbReference type="EMBL" id="PRY64770.1"/>
    </source>
</evidence>
<dbReference type="NCBIfam" id="TIGR01131">
    <property type="entry name" value="ATP_synt_6_or_A"/>
    <property type="match status" value="1"/>
</dbReference>
<dbReference type="PANTHER" id="PTHR42823:SF3">
    <property type="entry name" value="ATP SYNTHASE SUBUNIT A, CHLOROPLASTIC"/>
    <property type="match status" value="1"/>
</dbReference>
<dbReference type="Gene3D" id="1.20.120.220">
    <property type="entry name" value="ATP synthase, F0 complex, subunit A"/>
    <property type="match status" value="1"/>
</dbReference>
<dbReference type="EMBL" id="PVTK01000004">
    <property type="protein sequence ID" value="PRY64770.1"/>
    <property type="molecule type" value="Genomic_DNA"/>
</dbReference>
<feature type="transmembrane region" description="Helical" evidence="12">
    <location>
        <begin position="45"/>
        <end position="66"/>
    </location>
</feature>
<evidence type="ECO:0000256" key="3">
    <source>
        <dbReference type="ARBA" id="ARBA00022448"/>
    </source>
</evidence>
<keyword evidence="10 12" id="KW-0472">Membrane</keyword>
<keyword evidence="9 12" id="KW-0406">Ion transport</keyword>
<organism evidence="14 15">
    <name type="scientific">Vreelandella songnenensis</name>
    <dbReference type="NCBI Taxonomy" id="1176243"/>
    <lineage>
        <taxon>Bacteria</taxon>
        <taxon>Pseudomonadati</taxon>
        <taxon>Pseudomonadota</taxon>
        <taxon>Gammaproteobacteria</taxon>
        <taxon>Oceanospirillales</taxon>
        <taxon>Halomonadaceae</taxon>
        <taxon>Vreelandella</taxon>
    </lineage>
</organism>
<feature type="transmembrane region" description="Helical" evidence="12">
    <location>
        <begin position="107"/>
        <end position="127"/>
    </location>
</feature>
<keyword evidence="6 12" id="KW-0812">Transmembrane</keyword>
<dbReference type="GO" id="GO:0045259">
    <property type="term" value="C:proton-transporting ATP synthase complex"/>
    <property type="evidence" value="ECO:0007669"/>
    <property type="project" value="UniProtKB-KW"/>
</dbReference>
<dbReference type="InterPro" id="IPR023011">
    <property type="entry name" value="ATP_synth_F0_asu_AS"/>
</dbReference>
<comment type="similarity">
    <text evidence="2 12 13">Belongs to the ATPase A chain family.</text>
</comment>
<dbReference type="PANTHER" id="PTHR42823">
    <property type="entry name" value="ATP SYNTHASE SUBUNIT A, CHLOROPLASTIC"/>
    <property type="match status" value="1"/>
</dbReference>
<evidence type="ECO:0000256" key="2">
    <source>
        <dbReference type="ARBA" id="ARBA00006810"/>
    </source>
</evidence>
<keyword evidence="8 12" id="KW-1133">Transmembrane helix</keyword>
<dbReference type="CDD" id="cd00310">
    <property type="entry name" value="ATP-synt_Fo_a_6"/>
    <property type="match status" value="1"/>
</dbReference>
<dbReference type="PROSITE" id="PS00449">
    <property type="entry name" value="ATPASE_A"/>
    <property type="match status" value="1"/>
</dbReference>
<evidence type="ECO:0000256" key="6">
    <source>
        <dbReference type="ARBA" id="ARBA00022692"/>
    </source>
</evidence>
<evidence type="ECO:0000313" key="15">
    <source>
        <dbReference type="Proteomes" id="UP000237647"/>
    </source>
</evidence>
<keyword evidence="4 12" id="KW-1003">Cell membrane</keyword>
<keyword evidence="5 12" id="KW-0138">CF(0)</keyword>
<keyword evidence="7 12" id="KW-0375">Hydrogen ion transport</keyword>
<evidence type="ECO:0000256" key="5">
    <source>
        <dbReference type="ARBA" id="ARBA00022547"/>
    </source>
</evidence>
<dbReference type="PRINTS" id="PR00123">
    <property type="entry name" value="ATPASEA"/>
</dbReference>
<evidence type="ECO:0000256" key="10">
    <source>
        <dbReference type="ARBA" id="ARBA00023136"/>
    </source>
</evidence>
<dbReference type="InterPro" id="IPR045082">
    <property type="entry name" value="ATP_syn_F0_a_bact/chloroplast"/>
</dbReference>
<dbReference type="FunFam" id="1.20.120.220:FF:000002">
    <property type="entry name" value="ATP synthase subunit a"/>
    <property type="match status" value="1"/>
</dbReference>
<comment type="subcellular location">
    <subcellularLocation>
        <location evidence="12 13">Cell membrane</location>
        <topology evidence="12 13">Multi-pass membrane protein</topology>
    </subcellularLocation>
    <subcellularLocation>
        <location evidence="1">Membrane</location>
        <topology evidence="1">Multi-pass membrane protein</topology>
    </subcellularLocation>
</comment>
<dbReference type="Proteomes" id="UP000237647">
    <property type="component" value="Unassembled WGS sequence"/>
</dbReference>
<evidence type="ECO:0000256" key="8">
    <source>
        <dbReference type="ARBA" id="ARBA00022989"/>
    </source>
</evidence>
<dbReference type="HAMAP" id="MF_01393">
    <property type="entry name" value="ATP_synth_a_bact"/>
    <property type="match status" value="1"/>
</dbReference>
<feature type="transmembrane region" description="Helical" evidence="12">
    <location>
        <begin position="245"/>
        <end position="270"/>
    </location>
</feature>
<dbReference type="RefSeq" id="WP_106374814.1">
    <property type="nucleotide sequence ID" value="NZ_PVTK01000004.1"/>
</dbReference>
<reference evidence="14 15" key="1">
    <citation type="submission" date="2018-03" db="EMBL/GenBank/DDBJ databases">
        <title>Genomic Encyclopedia of Type Strains, Phase III (KMG-III): the genomes of soil and plant-associated and newly described type strains.</title>
        <authorList>
            <person name="Whitman W."/>
        </authorList>
    </citation>
    <scope>NUCLEOTIDE SEQUENCE [LARGE SCALE GENOMIC DNA]</scope>
    <source>
        <strain evidence="14 15">CGMCC 1.12152</strain>
    </source>
</reference>
<evidence type="ECO:0000256" key="1">
    <source>
        <dbReference type="ARBA" id="ARBA00004141"/>
    </source>
</evidence>
<evidence type="ECO:0000256" key="11">
    <source>
        <dbReference type="ARBA" id="ARBA00023310"/>
    </source>
</evidence>
<dbReference type="AlphaFoldDB" id="A0A2T0V3M6"/>
<dbReference type="NCBIfam" id="NF004477">
    <property type="entry name" value="PRK05815.1-1"/>
    <property type="match status" value="1"/>
</dbReference>
<protein>
    <recommendedName>
        <fullName evidence="12 13">ATP synthase subunit a</fullName>
    </recommendedName>
    <alternativeName>
        <fullName evidence="12">ATP synthase F0 sector subunit a</fullName>
    </alternativeName>
    <alternativeName>
        <fullName evidence="12">F-ATPase subunit 6</fullName>
    </alternativeName>
</protein>
<dbReference type="SUPFAM" id="SSF81336">
    <property type="entry name" value="F1F0 ATP synthase subunit A"/>
    <property type="match status" value="1"/>
</dbReference>
<evidence type="ECO:0000256" key="13">
    <source>
        <dbReference type="RuleBase" id="RU000483"/>
    </source>
</evidence>
<gene>
    <name evidence="12" type="primary">atpB</name>
    <name evidence="14" type="ORF">B0H98_10474</name>
</gene>
<dbReference type="OrthoDB" id="9789241at2"/>
<accession>A0A2T0V3M6</accession>
<dbReference type="GO" id="GO:0046933">
    <property type="term" value="F:proton-transporting ATP synthase activity, rotational mechanism"/>
    <property type="evidence" value="ECO:0007669"/>
    <property type="project" value="UniProtKB-UniRule"/>
</dbReference>
<sequence>MAAGNEVSTTYYIQHHLQNLTFGKHPINGWSLADSAEEAREMGFWAIHLDTMGWSIAMGLLFIWLFRKAGKMATTGVPGGLQNAVEMVVEFIENLTRSTFHGRNPHIAPLALTLFVWILLMNSLKIIPVDYGPVLFAKLGVDYMKIVPTTDVNATLGMALGVFGLILYYNIKVKGAGGFARELSLTPFNHWALIPFNLVLEIVSLLVKPFSLAMRLFGNMFAGEVIFILIAMLPFWAIWVLDVPWAIFHILVVTLQAFIFTTLTIVYLSAAHEHH</sequence>
<evidence type="ECO:0000256" key="7">
    <source>
        <dbReference type="ARBA" id="ARBA00022781"/>
    </source>
</evidence>